<reference evidence="3 4" key="1">
    <citation type="journal article" date="2019" name="Int. J. Syst. Evol. Microbiol.">
        <title>The Global Catalogue of Microorganisms (GCM) 10K type strain sequencing project: providing services to taxonomists for standard genome sequencing and annotation.</title>
        <authorList>
            <consortium name="The Broad Institute Genomics Platform"/>
            <consortium name="The Broad Institute Genome Sequencing Center for Infectious Disease"/>
            <person name="Wu L."/>
            <person name="Ma J."/>
        </authorList>
    </citation>
    <scope>NUCLEOTIDE SEQUENCE [LARGE SCALE GENOMIC DNA]</scope>
    <source>
        <strain evidence="3 4">JCM 16114</strain>
    </source>
</reference>
<keyword evidence="4" id="KW-1185">Reference proteome</keyword>
<evidence type="ECO:0000313" key="4">
    <source>
        <dbReference type="Proteomes" id="UP001499843"/>
    </source>
</evidence>
<dbReference type="Proteomes" id="UP001499843">
    <property type="component" value="Unassembled WGS sequence"/>
</dbReference>
<gene>
    <name evidence="3" type="ORF">GCM10009850_015730</name>
</gene>
<keyword evidence="2" id="KW-0812">Transmembrane</keyword>
<protein>
    <submittedName>
        <fullName evidence="3">Uncharacterized protein</fullName>
    </submittedName>
</protein>
<evidence type="ECO:0000313" key="3">
    <source>
        <dbReference type="EMBL" id="GAA2206115.1"/>
    </source>
</evidence>
<proteinExistence type="predicted"/>
<accession>A0ABN3C9X1</accession>
<feature type="transmembrane region" description="Helical" evidence="2">
    <location>
        <begin position="38"/>
        <end position="56"/>
    </location>
</feature>
<dbReference type="EMBL" id="BAAAQX010000003">
    <property type="protein sequence ID" value="GAA2206115.1"/>
    <property type="molecule type" value="Genomic_DNA"/>
</dbReference>
<feature type="transmembrane region" description="Helical" evidence="2">
    <location>
        <begin position="7"/>
        <end position="26"/>
    </location>
</feature>
<comment type="caution">
    <text evidence="3">The sequence shown here is derived from an EMBL/GenBank/DDBJ whole genome shotgun (WGS) entry which is preliminary data.</text>
</comment>
<sequence length="120" mass="12167">MRKRGLVWGGAAVAVVAAAALIWYFVRVGLDEADKLASVIGLFCTVAGLAVAIYGLRDRPAQADEAPGVSASGPRSVAIGGDNSGIVSTGDGTTNVSMRAEASGQGRIYQAGGDQTINEE</sequence>
<feature type="region of interest" description="Disordered" evidence="1">
    <location>
        <begin position="64"/>
        <end position="92"/>
    </location>
</feature>
<organism evidence="3 4">
    <name type="scientific">Nonomuraea monospora</name>
    <dbReference type="NCBI Taxonomy" id="568818"/>
    <lineage>
        <taxon>Bacteria</taxon>
        <taxon>Bacillati</taxon>
        <taxon>Actinomycetota</taxon>
        <taxon>Actinomycetes</taxon>
        <taxon>Streptosporangiales</taxon>
        <taxon>Streptosporangiaceae</taxon>
        <taxon>Nonomuraea</taxon>
    </lineage>
</organism>
<dbReference type="RefSeq" id="WP_344472055.1">
    <property type="nucleotide sequence ID" value="NZ_BAAAQX010000003.1"/>
</dbReference>
<evidence type="ECO:0000256" key="2">
    <source>
        <dbReference type="SAM" id="Phobius"/>
    </source>
</evidence>
<evidence type="ECO:0000256" key="1">
    <source>
        <dbReference type="SAM" id="MobiDB-lite"/>
    </source>
</evidence>
<keyword evidence="2" id="KW-1133">Transmembrane helix</keyword>
<name>A0ABN3C9X1_9ACTN</name>
<keyword evidence="2" id="KW-0472">Membrane</keyword>